<evidence type="ECO:0000256" key="11">
    <source>
        <dbReference type="ARBA" id="ARBA00023136"/>
    </source>
</evidence>
<keyword evidence="5 12" id="KW-0349">Heme</keyword>
<evidence type="ECO:0000313" key="15">
    <source>
        <dbReference type="Ensembl" id="ENSACAP00000008429.2"/>
    </source>
</evidence>
<dbReference type="GO" id="GO:0008392">
    <property type="term" value="F:arachidonate epoxygenase activity"/>
    <property type="evidence" value="ECO:0000318"/>
    <property type="project" value="GO_Central"/>
</dbReference>
<dbReference type="HOGENOM" id="CLU_001570_22_3_1"/>
<comment type="subcellular location">
    <subcellularLocation>
        <location evidence="3">Endoplasmic reticulum membrane</location>
    </subcellularLocation>
    <subcellularLocation>
        <location evidence="2">Microsome membrane</location>
    </subcellularLocation>
</comment>
<dbReference type="InterPro" id="IPR001128">
    <property type="entry name" value="Cyt_P450"/>
</dbReference>
<keyword evidence="14" id="KW-1133">Transmembrane helix</keyword>
<dbReference type="PANTHER" id="PTHR24300">
    <property type="entry name" value="CYTOCHROME P450 508A4-RELATED"/>
    <property type="match status" value="1"/>
</dbReference>
<dbReference type="eggNOG" id="KOG0156">
    <property type="taxonomic scope" value="Eukaryota"/>
</dbReference>
<keyword evidence="8" id="KW-0492">Microsome</keyword>
<reference evidence="15" key="2">
    <citation type="submission" date="2025-08" db="UniProtKB">
        <authorList>
            <consortium name="Ensembl"/>
        </authorList>
    </citation>
    <scope>IDENTIFICATION</scope>
</reference>
<dbReference type="GO" id="GO:0005737">
    <property type="term" value="C:cytoplasm"/>
    <property type="evidence" value="ECO:0000318"/>
    <property type="project" value="GO_Central"/>
</dbReference>
<dbReference type="GO" id="GO:0005506">
    <property type="term" value="F:iron ion binding"/>
    <property type="evidence" value="ECO:0007669"/>
    <property type="project" value="InterPro"/>
</dbReference>
<dbReference type="InterPro" id="IPR008067">
    <property type="entry name" value="Cyt_P450_E_grp-I_CYP2A-like"/>
</dbReference>
<evidence type="ECO:0000256" key="10">
    <source>
        <dbReference type="ARBA" id="ARBA00023004"/>
    </source>
</evidence>
<dbReference type="Pfam" id="PF00067">
    <property type="entry name" value="p450"/>
    <property type="match status" value="1"/>
</dbReference>
<evidence type="ECO:0000256" key="3">
    <source>
        <dbReference type="ARBA" id="ARBA00004586"/>
    </source>
</evidence>
<dbReference type="Gene3D" id="1.10.630.10">
    <property type="entry name" value="Cytochrome P450"/>
    <property type="match status" value="1"/>
</dbReference>
<dbReference type="GO" id="GO:0019373">
    <property type="term" value="P:epoxygenase P450 pathway"/>
    <property type="evidence" value="ECO:0000318"/>
    <property type="project" value="GO_Central"/>
</dbReference>
<evidence type="ECO:0000256" key="12">
    <source>
        <dbReference type="PIRSR" id="PIRSR602401-1"/>
    </source>
</evidence>
<protein>
    <submittedName>
        <fullName evidence="15">Uncharacterized protein</fullName>
    </submittedName>
</protein>
<dbReference type="GO" id="GO:0020037">
    <property type="term" value="F:heme binding"/>
    <property type="evidence" value="ECO:0000318"/>
    <property type="project" value="GO_Central"/>
</dbReference>
<dbReference type="InParanoid" id="H9GE41"/>
<dbReference type="InterPro" id="IPR002401">
    <property type="entry name" value="Cyt_P450_E_grp-I"/>
</dbReference>
<reference evidence="15" key="3">
    <citation type="submission" date="2025-09" db="UniProtKB">
        <authorList>
            <consortium name="Ensembl"/>
        </authorList>
    </citation>
    <scope>IDENTIFICATION</scope>
</reference>
<keyword evidence="14" id="KW-0812">Transmembrane</keyword>
<evidence type="ECO:0000313" key="16">
    <source>
        <dbReference type="Proteomes" id="UP000001646"/>
    </source>
</evidence>
<dbReference type="SUPFAM" id="SSF48264">
    <property type="entry name" value="Cytochrome P450"/>
    <property type="match status" value="1"/>
</dbReference>
<dbReference type="Ensembl" id="ENSACAT00000008611.3">
    <property type="protein sequence ID" value="ENSACAP00000008429.2"/>
    <property type="gene ID" value="ENSACAG00000008395.3"/>
</dbReference>
<keyword evidence="6 12" id="KW-0479">Metal-binding</keyword>
<gene>
    <name evidence="15" type="primary">LOC100553587</name>
</gene>
<comment type="cofactor">
    <cofactor evidence="1 12">
        <name>heme</name>
        <dbReference type="ChEBI" id="CHEBI:30413"/>
    </cofactor>
</comment>
<comment type="similarity">
    <text evidence="4 13">Belongs to the cytochrome P450 family.</text>
</comment>
<keyword evidence="10 12" id="KW-0408">Iron</keyword>
<dbReference type="InterPro" id="IPR017972">
    <property type="entry name" value="Cyt_P450_CS"/>
</dbReference>
<accession>H9GE41</accession>
<keyword evidence="16" id="KW-1185">Reference proteome</keyword>
<dbReference type="GO" id="GO:0006805">
    <property type="term" value="P:xenobiotic metabolic process"/>
    <property type="evidence" value="ECO:0000318"/>
    <property type="project" value="GO_Central"/>
</dbReference>
<dbReference type="GO" id="GO:0016712">
    <property type="term" value="F:oxidoreductase activity, acting on paired donors, with incorporation or reduction of molecular oxygen, reduced flavin or flavoprotein as one donor, and incorporation of one atom of oxygen"/>
    <property type="evidence" value="ECO:0000318"/>
    <property type="project" value="GO_Central"/>
</dbReference>
<dbReference type="GeneTree" id="ENSGT00940000157162"/>
<dbReference type="PRINTS" id="PR01684">
    <property type="entry name" value="EP450ICYP2A"/>
</dbReference>
<dbReference type="PANTHER" id="PTHR24300:SF424">
    <property type="entry name" value="CYTOCHROME P450"/>
    <property type="match status" value="1"/>
</dbReference>
<sequence length="500" mass="57252">MNAHFSLFTMELEWVLSISLGIFLVLISVWTWRHKEGRFPPGPMPLPFFGNLLQLNPKDIPKSFLALSHKYGPVFTLYLGPRRVVVLCGHEALKEALVDHGEQFCGRGEVPSVERMFKGFGIALANGERWKKLRHFSLLTLKNFGMGKCSIEERIQEEAQFLLEKFRKTEGLPFDPTFLLNCTTSNIVCSIVFGKRFEYEDKTFLSMLDLTNKMFVELSTPWAKLYDMYSGIMQYLPGGHKRVYNFLQDLKAFIDDRIRINQETLDPKNPRDFIDCFLIEMEKEKGNPSTEFTMNNLVFTAINLFTAGTDTVSFTLKYAFLLLMKYPEVAEKVKQEIDSVVGHNRVPAVKDRINMPYTNAVIHETQRLIDIFPVGVPHKVTADTEFRGYLLPKDTNIIAVLGSALHDPKYFRDPKIFNPAHFLDEEGHFKKNDAFVPFSTGKRSCVGESMARMELFLYLTTILQSFSLKSSLAPNDIDISPQLNGFLNIPPIFQLCLIPH</sequence>
<dbReference type="InterPro" id="IPR036396">
    <property type="entry name" value="Cyt_P450_sf"/>
</dbReference>
<keyword evidence="11 14" id="KW-0472">Membrane</keyword>
<dbReference type="Proteomes" id="UP000001646">
    <property type="component" value="Unplaced"/>
</dbReference>
<evidence type="ECO:0000256" key="2">
    <source>
        <dbReference type="ARBA" id="ARBA00004524"/>
    </source>
</evidence>
<proteinExistence type="inferred from homology"/>
<evidence type="ECO:0000256" key="8">
    <source>
        <dbReference type="ARBA" id="ARBA00022848"/>
    </source>
</evidence>
<evidence type="ECO:0000256" key="7">
    <source>
        <dbReference type="ARBA" id="ARBA00022824"/>
    </source>
</evidence>
<keyword evidence="7" id="KW-0256">Endoplasmic reticulum</keyword>
<dbReference type="InterPro" id="IPR050182">
    <property type="entry name" value="Cytochrome_P450_fam2"/>
</dbReference>
<evidence type="ECO:0000256" key="14">
    <source>
        <dbReference type="SAM" id="Phobius"/>
    </source>
</evidence>
<evidence type="ECO:0000256" key="13">
    <source>
        <dbReference type="RuleBase" id="RU000461"/>
    </source>
</evidence>
<reference evidence="15" key="1">
    <citation type="submission" date="2009-12" db="EMBL/GenBank/DDBJ databases">
        <title>The Genome Sequence of Anolis carolinensis (Green Anole Lizard).</title>
        <authorList>
            <consortium name="The Genome Sequencing Platform"/>
            <person name="Di Palma F."/>
            <person name="Alfoldi J."/>
            <person name="Heiman D."/>
            <person name="Young S."/>
            <person name="Grabherr M."/>
            <person name="Johnson J."/>
            <person name="Lander E.S."/>
            <person name="Lindblad-Toh K."/>
        </authorList>
    </citation>
    <scope>NUCLEOTIDE SEQUENCE [LARGE SCALE GENOMIC DNA]</scope>
    <source>
        <strain evidence="15">JBL SC #1</strain>
    </source>
</reference>
<dbReference type="STRING" id="28377.ENSACAP00000008429"/>
<name>H9GE41_ANOCA</name>
<dbReference type="AlphaFoldDB" id="H9GE41"/>
<keyword evidence="9 13" id="KW-0560">Oxidoreductase</keyword>
<dbReference type="PRINTS" id="PR00385">
    <property type="entry name" value="P450"/>
</dbReference>
<dbReference type="GO" id="GO:0005789">
    <property type="term" value="C:endoplasmic reticulum membrane"/>
    <property type="evidence" value="ECO:0007669"/>
    <property type="project" value="UniProtKB-SubCell"/>
</dbReference>
<evidence type="ECO:0000256" key="4">
    <source>
        <dbReference type="ARBA" id="ARBA00010617"/>
    </source>
</evidence>
<evidence type="ECO:0000256" key="9">
    <source>
        <dbReference type="ARBA" id="ARBA00023002"/>
    </source>
</evidence>
<dbReference type="CDD" id="cd11026">
    <property type="entry name" value="CYP2"/>
    <property type="match status" value="1"/>
</dbReference>
<evidence type="ECO:0000256" key="6">
    <source>
        <dbReference type="ARBA" id="ARBA00022723"/>
    </source>
</evidence>
<organism evidence="15 16">
    <name type="scientific">Anolis carolinensis</name>
    <name type="common">Green anole</name>
    <name type="synonym">American chameleon</name>
    <dbReference type="NCBI Taxonomy" id="28377"/>
    <lineage>
        <taxon>Eukaryota</taxon>
        <taxon>Metazoa</taxon>
        <taxon>Chordata</taxon>
        <taxon>Craniata</taxon>
        <taxon>Vertebrata</taxon>
        <taxon>Euteleostomi</taxon>
        <taxon>Lepidosauria</taxon>
        <taxon>Squamata</taxon>
        <taxon>Bifurcata</taxon>
        <taxon>Unidentata</taxon>
        <taxon>Episquamata</taxon>
        <taxon>Toxicofera</taxon>
        <taxon>Iguania</taxon>
        <taxon>Dactyloidae</taxon>
        <taxon>Anolis</taxon>
    </lineage>
</organism>
<dbReference type="PRINTS" id="PR00463">
    <property type="entry name" value="EP450I"/>
</dbReference>
<feature type="transmembrane region" description="Helical" evidence="14">
    <location>
        <begin position="12"/>
        <end position="32"/>
    </location>
</feature>
<dbReference type="PROSITE" id="PS00086">
    <property type="entry name" value="CYTOCHROME_P450"/>
    <property type="match status" value="1"/>
</dbReference>
<evidence type="ECO:0000256" key="5">
    <source>
        <dbReference type="ARBA" id="ARBA00022617"/>
    </source>
</evidence>
<feature type="binding site" description="axial binding residue" evidence="12">
    <location>
        <position position="445"/>
    </location>
    <ligand>
        <name>heme</name>
        <dbReference type="ChEBI" id="CHEBI:30413"/>
    </ligand>
    <ligandPart>
        <name>Fe</name>
        <dbReference type="ChEBI" id="CHEBI:18248"/>
    </ligandPart>
</feature>
<keyword evidence="13" id="KW-0503">Monooxygenase</keyword>
<evidence type="ECO:0000256" key="1">
    <source>
        <dbReference type="ARBA" id="ARBA00001971"/>
    </source>
</evidence>
<dbReference type="OMA" id="AWWIAND"/>